<organism evidence="1 2">
    <name type="scientific">Paraburkholderia agricolaris</name>
    <dbReference type="NCBI Taxonomy" id="2152888"/>
    <lineage>
        <taxon>Bacteria</taxon>
        <taxon>Pseudomonadati</taxon>
        <taxon>Pseudomonadota</taxon>
        <taxon>Betaproteobacteria</taxon>
        <taxon>Burkholderiales</taxon>
        <taxon>Burkholderiaceae</taxon>
        <taxon>Paraburkholderia</taxon>
    </lineage>
</organism>
<dbReference type="Proteomes" id="UP001629249">
    <property type="component" value="Unassembled WGS sequence"/>
</dbReference>
<name>A0ABW8ZLT7_9BURK</name>
<dbReference type="RefSeq" id="WP_153140427.1">
    <property type="nucleotide sequence ID" value="NZ_JAQQFH010000044.1"/>
</dbReference>
<comment type="caution">
    <text evidence="1">The sequence shown here is derived from an EMBL/GenBank/DDBJ whole genome shotgun (WGS) entry which is preliminary data.</text>
</comment>
<protein>
    <submittedName>
        <fullName evidence="1">Uncharacterized protein</fullName>
    </submittedName>
</protein>
<gene>
    <name evidence="1" type="ORF">PQR66_10950</name>
</gene>
<accession>A0ABW8ZLT7</accession>
<proteinExistence type="predicted"/>
<reference evidence="1 2" key="1">
    <citation type="journal article" date="2024" name="Chem. Sci.">
        <title>Discovery of megapolipeptins by genome mining of a Burkholderiales bacteria collection.</title>
        <authorList>
            <person name="Paulo B.S."/>
            <person name="Recchia M.J.J."/>
            <person name="Lee S."/>
            <person name="Fergusson C.H."/>
            <person name="Romanowski S.B."/>
            <person name="Hernandez A."/>
            <person name="Krull N."/>
            <person name="Liu D.Y."/>
            <person name="Cavanagh H."/>
            <person name="Bos A."/>
            <person name="Gray C.A."/>
            <person name="Murphy B.T."/>
            <person name="Linington R.G."/>
            <person name="Eustaquio A.S."/>
        </authorList>
    </citation>
    <scope>NUCLEOTIDE SEQUENCE [LARGE SCALE GENOMIC DNA]</scope>
    <source>
        <strain evidence="1 2">RL16-012-BIC-B</strain>
    </source>
</reference>
<evidence type="ECO:0000313" key="1">
    <source>
        <dbReference type="EMBL" id="MFL9883545.1"/>
    </source>
</evidence>
<dbReference type="EMBL" id="JAQQFN010000007">
    <property type="protein sequence ID" value="MFL9883545.1"/>
    <property type="molecule type" value="Genomic_DNA"/>
</dbReference>
<sequence>MKKPQLSNRRKKPLVGIGRARIDGTAAPSPATPLRAFVAGLRQKF</sequence>
<evidence type="ECO:0000313" key="2">
    <source>
        <dbReference type="Proteomes" id="UP001629249"/>
    </source>
</evidence>
<keyword evidence="2" id="KW-1185">Reference proteome</keyword>